<dbReference type="PROSITE" id="PS50297">
    <property type="entry name" value="ANK_REP_REGION"/>
    <property type="match status" value="5"/>
</dbReference>
<dbReference type="InterPro" id="IPR051070">
    <property type="entry name" value="NF-kappa-B_inhibitor"/>
</dbReference>
<dbReference type="GO" id="GO:0051059">
    <property type="term" value="F:NF-kappaB binding"/>
    <property type="evidence" value="ECO:0007669"/>
    <property type="project" value="TreeGrafter"/>
</dbReference>
<name>A0A6J2UMP8_CHACN</name>
<dbReference type="GeneID" id="115805013"/>
<dbReference type="SMART" id="SM00248">
    <property type="entry name" value="ANK"/>
    <property type="match status" value="5"/>
</dbReference>
<dbReference type="Gene3D" id="1.25.40.20">
    <property type="entry name" value="Ankyrin repeat-containing domain"/>
    <property type="match status" value="1"/>
</dbReference>
<proteinExistence type="predicted"/>
<evidence type="ECO:0000256" key="3">
    <source>
        <dbReference type="PROSITE-ProRule" id="PRU00023"/>
    </source>
</evidence>
<sequence>MNDITICFTQTPLHLAVVTQQKEAVEALLEAGADASLTDRHGNTALHLAAQQNEGDMVALLLKHKAVADFANVPNTAGLCPLHLAVLSNSLTSLRALLRSGANVEVQELTSGRTALHLAVEQDNISLAGCLLLEGSADVDSCTYNGSTPLHIAAGRGSVKMSALLMAAGADPHKENFEPLFFREDESCAVDKEEEEEEEEDEGYIPGTTPLNMAASSEVREILTGKEYRPGTVPVPVPPEGDMRSLTQESKRALCQALEEQAGSWERLAQSLGLGILTSAFRLSPSPASTLLDSYEVSGGTVRELLEGLKTIGNSRALTILQEQGMSEQKPHTKISTQELSENVMELKLGPHEEGGVCDSGVETSFQNPSLFVSESLCGHMDLHQSPAQAEA</sequence>
<dbReference type="SUPFAM" id="SSF48403">
    <property type="entry name" value="Ankyrin repeat"/>
    <property type="match status" value="1"/>
</dbReference>
<reference evidence="7" key="1">
    <citation type="submission" date="2025-08" db="UniProtKB">
        <authorList>
            <consortium name="RefSeq"/>
        </authorList>
    </citation>
    <scope>IDENTIFICATION</scope>
</reference>
<dbReference type="SUPFAM" id="SSF47986">
    <property type="entry name" value="DEATH domain"/>
    <property type="match status" value="1"/>
</dbReference>
<keyword evidence="2 3" id="KW-0040">ANK repeat</keyword>
<feature type="repeat" description="ANK" evidence="3">
    <location>
        <begin position="145"/>
        <end position="177"/>
    </location>
</feature>
<feature type="compositionally biased region" description="Acidic residues" evidence="4">
    <location>
        <begin position="192"/>
        <end position="203"/>
    </location>
</feature>
<keyword evidence="6" id="KW-1185">Reference proteome</keyword>
<evidence type="ECO:0000313" key="6">
    <source>
        <dbReference type="Proteomes" id="UP000504632"/>
    </source>
</evidence>
<dbReference type="Pfam" id="PF00023">
    <property type="entry name" value="Ank"/>
    <property type="match status" value="2"/>
</dbReference>
<evidence type="ECO:0000256" key="2">
    <source>
        <dbReference type="ARBA" id="ARBA00023043"/>
    </source>
</evidence>
<dbReference type="PROSITE" id="PS50088">
    <property type="entry name" value="ANK_REPEAT"/>
    <property type="match status" value="5"/>
</dbReference>
<dbReference type="PANTHER" id="PTHR46680:SF5">
    <property type="entry name" value="NFKB INHIBITOR EPSILON"/>
    <property type="match status" value="1"/>
</dbReference>
<dbReference type="Gene3D" id="1.10.533.10">
    <property type="entry name" value="Death Domain, Fas"/>
    <property type="match status" value="1"/>
</dbReference>
<dbReference type="AlphaFoldDB" id="A0A6J2UMP8"/>
<dbReference type="InParanoid" id="A0A6J2UMP8"/>
<evidence type="ECO:0000256" key="4">
    <source>
        <dbReference type="SAM" id="MobiDB-lite"/>
    </source>
</evidence>
<dbReference type="SMART" id="SM00005">
    <property type="entry name" value="DEATH"/>
    <property type="match status" value="1"/>
</dbReference>
<feature type="repeat" description="ANK" evidence="3">
    <location>
        <begin position="77"/>
        <end position="109"/>
    </location>
</feature>
<feature type="repeat" description="ANK" evidence="3">
    <location>
        <begin position="8"/>
        <end position="40"/>
    </location>
</feature>
<dbReference type="Proteomes" id="UP000504632">
    <property type="component" value="Chromosome 2"/>
</dbReference>
<dbReference type="Pfam" id="PF12796">
    <property type="entry name" value="Ank_2"/>
    <property type="match status" value="1"/>
</dbReference>
<feature type="repeat" description="ANK" evidence="3">
    <location>
        <begin position="41"/>
        <end position="73"/>
    </location>
</feature>
<protein>
    <submittedName>
        <fullName evidence="7">Nuclear factor NF-kappa-B p105 subunit-like</fullName>
    </submittedName>
</protein>
<evidence type="ECO:0000259" key="5">
    <source>
        <dbReference type="SMART" id="SM00005"/>
    </source>
</evidence>
<accession>A0A6J2UMP8</accession>
<dbReference type="GO" id="GO:0005829">
    <property type="term" value="C:cytosol"/>
    <property type="evidence" value="ECO:0007669"/>
    <property type="project" value="TreeGrafter"/>
</dbReference>
<dbReference type="GO" id="GO:0007165">
    <property type="term" value="P:signal transduction"/>
    <property type="evidence" value="ECO:0007669"/>
    <property type="project" value="InterPro"/>
</dbReference>
<dbReference type="PANTHER" id="PTHR46680">
    <property type="entry name" value="NF-KAPPA-B INHIBITOR ALPHA"/>
    <property type="match status" value="1"/>
</dbReference>
<dbReference type="OrthoDB" id="10254686at2759"/>
<feature type="repeat" description="ANK" evidence="3">
    <location>
        <begin position="111"/>
        <end position="144"/>
    </location>
</feature>
<dbReference type="RefSeq" id="XP_030621359.1">
    <property type="nucleotide sequence ID" value="XM_030765499.1"/>
</dbReference>
<organism evidence="6 7">
    <name type="scientific">Chanos chanos</name>
    <name type="common">Milkfish</name>
    <name type="synonym">Mugil chanos</name>
    <dbReference type="NCBI Taxonomy" id="29144"/>
    <lineage>
        <taxon>Eukaryota</taxon>
        <taxon>Metazoa</taxon>
        <taxon>Chordata</taxon>
        <taxon>Craniata</taxon>
        <taxon>Vertebrata</taxon>
        <taxon>Euteleostomi</taxon>
        <taxon>Actinopterygii</taxon>
        <taxon>Neopterygii</taxon>
        <taxon>Teleostei</taxon>
        <taxon>Ostariophysi</taxon>
        <taxon>Gonorynchiformes</taxon>
        <taxon>Chanidae</taxon>
        <taxon>Chanos</taxon>
    </lineage>
</organism>
<feature type="region of interest" description="Disordered" evidence="4">
    <location>
        <begin position="191"/>
        <end position="211"/>
    </location>
</feature>
<evidence type="ECO:0000313" key="7">
    <source>
        <dbReference type="RefSeq" id="XP_030621359.1"/>
    </source>
</evidence>
<gene>
    <name evidence="7" type="primary">LOC115805013</name>
</gene>
<dbReference type="InterPro" id="IPR011029">
    <property type="entry name" value="DEATH-like_dom_sf"/>
</dbReference>
<feature type="domain" description="Death" evidence="5">
    <location>
        <begin position="240"/>
        <end position="325"/>
    </location>
</feature>
<dbReference type="InterPro" id="IPR002110">
    <property type="entry name" value="Ankyrin_rpt"/>
</dbReference>
<dbReference type="Pfam" id="PF00531">
    <property type="entry name" value="Death"/>
    <property type="match status" value="1"/>
</dbReference>
<dbReference type="InterPro" id="IPR036770">
    <property type="entry name" value="Ankyrin_rpt-contain_sf"/>
</dbReference>
<evidence type="ECO:0000256" key="1">
    <source>
        <dbReference type="ARBA" id="ARBA00022737"/>
    </source>
</evidence>
<dbReference type="GO" id="GO:0071356">
    <property type="term" value="P:cellular response to tumor necrosis factor"/>
    <property type="evidence" value="ECO:0007669"/>
    <property type="project" value="TreeGrafter"/>
</dbReference>
<dbReference type="InterPro" id="IPR000488">
    <property type="entry name" value="Death_dom"/>
</dbReference>
<keyword evidence="1" id="KW-0677">Repeat</keyword>